<reference evidence="2" key="2">
    <citation type="submission" date="2022-01" db="EMBL/GenBank/DDBJ databases">
        <authorList>
            <person name="Yamashiro T."/>
            <person name="Shiraishi A."/>
            <person name="Satake H."/>
            <person name="Nakayama K."/>
        </authorList>
    </citation>
    <scope>NUCLEOTIDE SEQUENCE</scope>
</reference>
<accession>A0ABQ4Z8R2</accession>
<gene>
    <name evidence="2" type="ORF">Tco_0752751</name>
</gene>
<feature type="region of interest" description="Disordered" evidence="1">
    <location>
        <begin position="188"/>
        <end position="264"/>
    </location>
</feature>
<organism evidence="2 3">
    <name type="scientific">Tanacetum coccineum</name>
    <dbReference type="NCBI Taxonomy" id="301880"/>
    <lineage>
        <taxon>Eukaryota</taxon>
        <taxon>Viridiplantae</taxon>
        <taxon>Streptophyta</taxon>
        <taxon>Embryophyta</taxon>
        <taxon>Tracheophyta</taxon>
        <taxon>Spermatophyta</taxon>
        <taxon>Magnoliopsida</taxon>
        <taxon>eudicotyledons</taxon>
        <taxon>Gunneridae</taxon>
        <taxon>Pentapetalae</taxon>
        <taxon>asterids</taxon>
        <taxon>campanulids</taxon>
        <taxon>Asterales</taxon>
        <taxon>Asteraceae</taxon>
        <taxon>Asteroideae</taxon>
        <taxon>Anthemideae</taxon>
        <taxon>Anthemidinae</taxon>
        <taxon>Tanacetum</taxon>
    </lineage>
</organism>
<protein>
    <submittedName>
        <fullName evidence="2">Uncharacterized protein</fullName>
    </submittedName>
</protein>
<dbReference type="EMBL" id="BQNB010011106">
    <property type="protein sequence ID" value="GJS86210.1"/>
    <property type="molecule type" value="Genomic_DNA"/>
</dbReference>
<proteinExistence type="predicted"/>
<dbReference type="Proteomes" id="UP001151760">
    <property type="component" value="Unassembled WGS sequence"/>
</dbReference>
<feature type="compositionally biased region" description="Basic and acidic residues" evidence="1">
    <location>
        <begin position="196"/>
        <end position="226"/>
    </location>
</feature>
<evidence type="ECO:0000313" key="3">
    <source>
        <dbReference type="Proteomes" id="UP001151760"/>
    </source>
</evidence>
<evidence type="ECO:0000256" key="1">
    <source>
        <dbReference type="SAM" id="MobiDB-lite"/>
    </source>
</evidence>
<sequence length="264" mass="29247">MSLASVLVIDGGSRCLWSLRTIAVWDLVEMHLSSPTVQTNMSLLPDSRSVLSSIGGVYQNPAYWIVLLAILDILYYYDMKCFDRSMISECTFKSGEVNVYVFCISDIESLSLKCLQILRTEALLAPKAIKPTARKEMSLKEYEKVLQEKRKALVSLKRSCVFDGSLSLDGGGGCGMCGRGCVRTEERAVSGNGSGQREKMERDRSKVSECVREREMEGNAKDRKWGEWAVGGSDVTQGGERESRSNKKGSASKKLNSARRGRVT</sequence>
<feature type="compositionally biased region" description="Basic residues" evidence="1">
    <location>
        <begin position="246"/>
        <end position="264"/>
    </location>
</feature>
<name>A0ABQ4Z8R2_9ASTR</name>
<keyword evidence="3" id="KW-1185">Reference proteome</keyword>
<reference evidence="2" key="1">
    <citation type="journal article" date="2022" name="Int. J. Mol. Sci.">
        <title>Draft Genome of Tanacetum Coccineum: Genomic Comparison of Closely Related Tanacetum-Family Plants.</title>
        <authorList>
            <person name="Yamashiro T."/>
            <person name="Shiraishi A."/>
            <person name="Nakayama K."/>
            <person name="Satake H."/>
        </authorList>
    </citation>
    <scope>NUCLEOTIDE SEQUENCE</scope>
</reference>
<evidence type="ECO:0000313" key="2">
    <source>
        <dbReference type="EMBL" id="GJS86210.1"/>
    </source>
</evidence>
<comment type="caution">
    <text evidence="2">The sequence shown here is derived from an EMBL/GenBank/DDBJ whole genome shotgun (WGS) entry which is preliminary data.</text>
</comment>